<evidence type="ECO:0000313" key="4">
    <source>
        <dbReference type="WormBase" id="C18D4.4b"/>
    </source>
</evidence>
<dbReference type="RefSeq" id="NP_001256746.2">
    <property type="nucleotide sequence ID" value="NM_001269817.2"/>
</dbReference>
<dbReference type="WormBase" id="C18D4.4b">
    <property type="protein sequence ID" value="CE47725"/>
    <property type="gene ID" value="WBGene00007674"/>
</dbReference>
<feature type="signal peptide" evidence="1">
    <location>
        <begin position="1"/>
        <end position="22"/>
    </location>
</feature>
<dbReference type="STRING" id="6239.C18D4.4b.1"/>
<protein>
    <submittedName>
        <fullName evidence="2">C-type lectin domain-containing protein</fullName>
    </submittedName>
</protein>
<keyword evidence="1" id="KW-0732">Signal</keyword>
<keyword evidence="3" id="KW-1185">Reference proteome</keyword>
<dbReference type="ExpressionAtlas" id="I7LFH4">
    <property type="expression patterns" value="baseline and differential"/>
</dbReference>
<sequence length="96" mass="10718">MTMNTSWLFLAITISVLPLIQCRHVLYLGSPRVNNQGTWKAWQICHDGWFVHGMQLKYEATGGDLTGMNAVALYCQRIGLVRGKQGRGRPNGTNAQ</sequence>
<dbReference type="HOGENOM" id="CLU_2560380_0_0_1"/>
<dbReference type="EMBL" id="BX284605">
    <property type="protein sequence ID" value="CCJ09636.1"/>
    <property type="molecule type" value="Genomic_DNA"/>
</dbReference>
<dbReference type="AGR" id="WB:WBGene00007674"/>
<evidence type="ECO:0000256" key="1">
    <source>
        <dbReference type="SAM" id="SignalP"/>
    </source>
</evidence>
<dbReference type="Gene3D" id="2.100.10.20">
    <property type="entry name" value="Vitelline membrane outer layer protein I (VOMI)"/>
    <property type="match status" value="1"/>
</dbReference>
<dbReference type="InterPro" id="IPR036706">
    <property type="entry name" value="VOMI_sf"/>
</dbReference>
<dbReference type="InParanoid" id="I7LFH4"/>
<dbReference type="PaxDb" id="6239-C18D4.4b"/>
<dbReference type="CTD" id="182784"/>
<accession>I7LFH4</accession>
<evidence type="ECO:0000313" key="3">
    <source>
        <dbReference type="Proteomes" id="UP000001940"/>
    </source>
</evidence>
<dbReference type="Bgee" id="WBGene00007674">
    <property type="expression patterns" value="Expressed in larva and 1 other cell type or tissue"/>
</dbReference>
<evidence type="ECO:0000313" key="2">
    <source>
        <dbReference type="EMBL" id="CCJ09636.1"/>
    </source>
</evidence>
<dbReference type="GeneID" id="182784"/>
<dbReference type="PANTHER" id="PTHR18841">
    <property type="entry name" value="VITELLINE MEMBRANE OUTER LAYER PROTEIN I-RELATED"/>
    <property type="match status" value="1"/>
</dbReference>
<dbReference type="SUPFAM" id="SSF51092">
    <property type="entry name" value="Vitelline membrane outer protein-I (VMO-I)"/>
    <property type="match status" value="1"/>
</dbReference>
<feature type="chain" id="PRO_5003711648" evidence="1">
    <location>
        <begin position="23"/>
        <end position="96"/>
    </location>
</feature>
<dbReference type="AlphaFoldDB" id="I7LFH4"/>
<dbReference type="PANTHER" id="PTHR18841:SF0">
    <property type="entry name" value="VITELLINE MEMBRANE OUTER LAYER 1 HOMOLOG A-RELATED"/>
    <property type="match status" value="1"/>
</dbReference>
<name>I7LFH4_CAEEL</name>
<organism evidence="2 3">
    <name type="scientific">Caenorhabditis elegans</name>
    <dbReference type="NCBI Taxonomy" id="6239"/>
    <lineage>
        <taxon>Eukaryota</taxon>
        <taxon>Metazoa</taxon>
        <taxon>Ecdysozoa</taxon>
        <taxon>Nematoda</taxon>
        <taxon>Chromadorea</taxon>
        <taxon>Rhabditida</taxon>
        <taxon>Rhabditina</taxon>
        <taxon>Rhabditomorpha</taxon>
        <taxon>Rhabditoidea</taxon>
        <taxon>Rhabditidae</taxon>
        <taxon>Peloderinae</taxon>
        <taxon>Caenorhabditis</taxon>
    </lineage>
</organism>
<proteinExistence type="predicted"/>
<dbReference type="PhylomeDB" id="I7LFH4"/>
<dbReference type="Proteomes" id="UP000001940">
    <property type="component" value="Chromosome V"/>
</dbReference>
<dbReference type="InterPro" id="IPR005515">
    <property type="entry name" value="VOMI"/>
</dbReference>
<gene>
    <name evidence="2 4" type="ORF">C18D4.4</name>
    <name evidence="2" type="ORF">CELE_C18D4.4</name>
</gene>
<reference evidence="2 3" key="1">
    <citation type="journal article" date="1998" name="Science">
        <title>Genome sequence of the nematode C. elegans: a platform for investigating biology.</title>
        <authorList>
            <consortium name="The C. elegans sequencing consortium"/>
            <person name="Sulson J.E."/>
            <person name="Waterston R."/>
        </authorList>
    </citation>
    <scope>NUCLEOTIDE SEQUENCE [LARGE SCALE GENOMIC DNA]</scope>
    <source>
        <strain evidence="2 3">Bristol N2</strain>
    </source>
</reference>
<dbReference type="Pfam" id="PF03762">
    <property type="entry name" value="VOMI"/>
    <property type="match status" value="1"/>
</dbReference>